<feature type="region of interest" description="Disordered" evidence="1">
    <location>
        <begin position="41"/>
        <end position="118"/>
    </location>
</feature>
<feature type="compositionally biased region" description="Polar residues" evidence="1">
    <location>
        <begin position="1686"/>
        <end position="1696"/>
    </location>
</feature>
<evidence type="ECO:0000313" key="5">
    <source>
        <dbReference type="EMBL" id="CAE7219602.1"/>
    </source>
</evidence>
<protein>
    <recommendedName>
        <fullName evidence="4">AMP-dependent synthetase/ligase domain-containing protein</fullName>
    </recommendedName>
</protein>
<feature type="compositionally biased region" description="Basic and acidic residues" evidence="1">
    <location>
        <begin position="97"/>
        <end position="108"/>
    </location>
</feature>
<feature type="domain" description="AMP-dependent synthetase/ligase" evidence="4">
    <location>
        <begin position="766"/>
        <end position="1088"/>
    </location>
</feature>
<dbReference type="OrthoDB" id="10631317at2759"/>
<dbReference type="PANTHER" id="PTHR43201:SF10">
    <property type="entry name" value="CARRIER DOMAIN-CONTAINING PROTEIN"/>
    <property type="match status" value="1"/>
</dbReference>
<feature type="transmembrane region" description="Helical" evidence="2">
    <location>
        <begin position="1256"/>
        <end position="1279"/>
    </location>
</feature>
<feature type="signal peptide" evidence="3">
    <location>
        <begin position="1"/>
        <end position="27"/>
    </location>
</feature>
<feature type="transmembrane region" description="Helical" evidence="2">
    <location>
        <begin position="1299"/>
        <end position="1319"/>
    </location>
</feature>
<dbReference type="GO" id="GO:0006631">
    <property type="term" value="P:fatty acid metabolic process"/>
    <property type="evidence" value="ECO:0007669"/>
    <property type="project" value="TreeGrafter"/>
</dbReference>
<evidence type="ECO:0000256" key="3">
    <source>
        <dbReference type="SAM" id="SignalP"/>
    </source>
</evidence>
<dbReference type="PANTHER" id="PTHR43201">
    <property type="entry name" value="ACYL-COA SYNTHETASE"/>
    <property type="match status" value="1"/>
</dbReference>
<proteinExistence type="predicted"/>
<feature type="region of interest" description="Disordered" evidence="1">
    <location>
        <begin position="1657"/>
        <end position="1696"/>
    </location>
</feature>
<name>A0A812K8M0_9DINO</name>
<evidence type="ECO:0000256" key="1">
    <source>
        <dbReference type="SAM" id="MobiDB-lite"/>
    </source>
</evidence>
<keyword evidence="3" id="KW-0732">Signal</keyword>
<dbReference type="EMBL" id="CAJNDS010000569">
    <property type="protein sequence ID" value="CAE7219602.1"/>
    <property type="molecule type" value="Genomic_DNA"/>
</dbReference>
<evidence type="ECO:0000259" key="4">
    <source>
        <dbReference type="Pfam" id="PF00501"/>
    </source>
</evidence>
<dbReference type="SUPFAM" id="SSF56801">
    <property type="entry name" value="Acetyl-CoA synthetase-like"/>
    <property type="match status" value="1"/>
</dbReference>
<accession>A0A812K8M0</accession>
<feature type="transmembrane region" description="Helical" evidence="2">
    <location>
        <begin position="1331"/>
        <end position="1354"/>
    </location>
</feature>
<keyword evidence="6" id="KW-1185">Reference proteome</keyword>
<feature type="region of interest" description="Disordered" evidence="1">
    <location>
        <begin position="885"/>
        <end position="917"/>
    </location>
</feature>
<dbReference type="InterPro" id="IPR000873">
    <property type="entry name" value="AMP-dep_synth/lig_dom"/>
</dbReference>
<dbReference type="Pfam" id="PF00501">
    <property type="entry name" value="AMP-binding"/>
    <property type="match status" value="1"/>
</dbReference>
<organism evidence="5 6">
    <name type="scientific">Symbiodinium natans</name>
    <dbReference type="NCBI Taxonomy" id="878477"/>
    <lineage>
        <taxon>Eukaryota</taxon>
        <taxon>Sar</taxon>
        <taxon>Alveolata</taxon>
        <taxon>Dinophyceae</taxon>
        <taxon>Suessiales</taxon>
        <taxon>Symbiodiniaceae</taxon>
        <taxon>Symbiodinium</taxon>
    </lineage>
</organism>
<feature type="region of interest" description="Disordered" evidence="1">
    <location>
        <begin position="235"/>
        <end position="321"/>
    </location>
</feature>
<comment type="caution">
    <text evidence="5">The sequence shown here is derived from an EMBL/GenBank/DDBJ whole genome shotgun (WGS) entry which is preliminary data.</text>
</comment>
<keyword evidence="2" id="KW-1133">Transmembrane helix</keyword>
<feature type="transmembrane region" description="Helical" evidence="2">
    <location>
        <begin position="1227"/>
        <end position="1244"/>
    </location>
</feature>
<dbReference type="GO" id="GO:0031956">
    <property type="term" value="F:medium-chain fatty acid-CoA ligase activity"/>
    <property type="evidence" value="ECO:0007669"/>
    <property type="project" value="TreeGrafter"/>
</dbReference>
<sequence>MDERFDGFGALGFFILWSLDVPPTVNSCSTTSSLTEVACSPEPAHPLTATVSDRPTPIRRTTPHKRRTRSSLASAITATQPEVVSPVATEIDSDAESAARSRSRDPRQSQEPPQLANVPDDDLLVMLEVPDPPPSVGVSAATDVDKTTAAAAPDDRAAAAAAAARFAAEVSGSLHLYYAGPQGAPQGAPAAAAEEEEEDFTWVTGGVVRPLERLMFGESPHRLSRGSRILGALLDTPPDLVEDSPGAPSKARPSKKAKAKPNPSAANGSRDTVPAPLNPPERRTQPTPLRQESRLEAPSRPISVNDLRRAAESTWSSPGRPRSRIERRAIWFLEQPGPPGCDTELSRVAVDEEAFLDAALEAALEELRKRGVSRGGPAAAAQLLHNFGQAVGATTAGLRCVPLDGDLHRCLPAELLGDPRVSGARLPGRSSGKRGGPALAGAALHRAKDVVRQILDSMSPVVFKIGITCTPLMRFRAYDREGYQQMHLLHVTEEPGLVQMLEAALISEFQERPGCRNVARGGEGPVGRAPYFAYLVVVACGDGVGILQKRDCMQERSQPKVRPRHGAKIGAATGMPSTGGNAILMGWFGVGSSGSEVIMEKAIIMEVGPEGIRYALVGALLVTLGRAQLCPDGVCRSAAEAQAASILQKDSRVQRLVAEPGQVTSQEAAGSQPAIASEPVQWWHWIAFVVVVTLGALINSLPSSLMERLLPSWASTSDKAGSHDSIQEGAVGQRSADLLLENSHLLDPSTDPEPAESLLGLLPLSDDVAVCRDGVDAQPVTYAQLRQQLEDPAFASFLRPSDRVALVLENGKDMAMCLLAVMHHACAVPLNPTFTEAELAQSFEQLRVTVVLTGAGSCGDAAHKAAAQLQLRVLTLEKVSRSSSSTASPQLCLSGPQPPLEDVEGRGLGARAEAPSPDPERTVLLLKTSGTTSRGKVVPFSLRRLSLAARLNARGLELAPGDVCLSMMPLYHIAGISVNFLASMSAGATILFYSGQFEVTRFVAELEREGHLRPSWYFAVPAVHEAVLRHVAELGRPVQHRLKLIRSAGAALAQQSGQKLIEAFHCAVTPAYGMTEALEITCPPANYDFSKPCFVAAGVQPQASRLTECGNLNSSVACVAKINLFEVWSCCLVLDLDAFAEFRVSVRGGASFLKRKVRSLRAGKEAPQQPEGGGPEQERLHGELLKVRHLMAHGLLSIYAALCSLMVTANHANVSLNGPQLYLTNQGSWLFIAALAVLSLYAFLPRSMLKVSTLNAWFAFFVIFCLCFAAPGTLPAFRIQDSLILAVVFRLPVTVVATRTLWVALGNVPVSVLIVWRFGSSPAAQAAGNSLPVIFVMALEAAICTLAACISSGMSELMRQRASLRCENNKISSDNSAISALLRLMSDAVIELDQDLRMIRHSPELSAMLLRDRPGASTEGLAFTDFIHAADAARAAELLLNPICVGTGAHAFHTRLVDTFSNKVCVEIFAVMTETSEGEVRHLLGLRDFTDSPSLSGERATDAMEATVCGSMSVASFSGEEKLSCSDVISPTQSWAPEEWSRATPVKKQAFLDLDMEVKVIASASPSVSFAAGLSLDDFFPSPHTTQLMQQVCDEAQRGLESDGSIPNKVFNFEDLPVRWTSSKYGSLVGAFQVVRTRFGGLGVLLAFEDPDWSQLHTNSRASGKPAQSRALKKHRSSTHAAGTPGRSQQNTRTPL</sequence>
<dbReference type="Gene3D" id="3.40.50.12780">
    <property type="entry name" value="N-terminal domain of ligase-like"/>
    <property type="match status" value="1"/>
</dbReference>
<feature type="transmembrane region" description="Helical" evidence="2">
    <location>
        <begin position="1190"/>
        <end position="1207"/>
    </location>
</feature>
<feature type="compositionally biased region" description="Polar residues" evidence="1">
    <location>
        <begin position="70"/>
        <end position="82"/>
    </location>
</feature>
<dbReference type="InterPro" id="IPR042099">
    <property type="entry name" value="ANL_N_sf"/>
</dbReference>
<dbReference type="Proteomes" id="UP000604046">
    <property type="component" value="Unassembled WGS sequence"/>
</dbReference>
<feature type="chain" id="PRO_5032305946" description="AMP-dependent synthetase/ligase domain-containing protein" evidence="3">
    <location>
        <begin position="28"/>
        <end position="1696"/>
    </location>
</feature>
<keyword evidence="2" id="KW-0812">Transmembrane</keyword>
<keyword evidence="2" id="KW-0472">Membrane</keyword>
<evidence type="ECO:0000313" key="6">
    <source>
        <dbReference type="Proteomes" id="UP000604046"/>
    </source>
</evidence>
<reference evidence="5" key="1">
    <citation type="submission" date="2021-02" db="EMBL/GenBank/DDBJ databases">
        <authorList>
            <person name="Dougan E. K."/>
            <person name="Rhodes N."/>
            <person name="Thang M."/>
            <person name="Chan C."/>
        </authorList>
    </citation>
    <scope>NUCLEOTIDE SEQUENCE</scope>
</reference>
<gene>
    <name evidence="5" type="ORF">SNAT2548_LOCUS7976</name>
</gene>
<evidence type="ECO:0000256" key="2">
    <source>
        <dbReference type="SAM" id="Phobius"/>
    </source>
</evidence>